<organism evidence="2 3">
    <name type="scientific">Brevibacillus porteri</name>
    <dbReference type="NCBI Taxonomy" id="2126350"/>
    <lineage>
        <taxon>Bacteria</taxon>
        <taxon>Bacillati</taxon>
        <taxon>Bacillota</taxon>
        <taxon>Bacilli</taxon>
        <taxon>Bacillales</taxon>
        <taxon>Paenibacillaceae</taxon>
        <taxon>Brevibacillus</taxon>
    </lineage>
</organism>
<dbReference type="EMBL" id="PXZO01000049">
    <property type="protein sequence ID" value="PSK06405.1"/>
    <property type="molecule type" value="Genomic_DNA"/>
</dbReference>
<protein>
    <recommendedName>
        <fullName evidence="1">Recombinase zinc beta ribbon domain-containing protein</fullName>
    </recommendedName>
</protein>
<proteinExistence type="predicted"/>
<comment type="caution">
    <text evidence="2">The sequence shown here is derived from an EMBL/GenBank/DDBJ whole genome shotgun (WGS) entry which is preliminary data.</text>
</comment>
<name>A0ABX5FKX7_9BACL</name>
<evidence type="ECO:0000313" key="2">
    <source>
        <dbReference type="EMBL" id="PSK06405.1"/>
    </source>
</evidence>
<dbReference type="Pfam" id="PF13408">
    <property type="entry name" value="Zn_ribbon_recom"/>
    <property type="match status" value="1"/>
</dbReference>
<keyword evidence="3" id="KW-1185">Reference proteome</keyword>
<feature type="domain" description="Recombinase zinc beta ribbon" evidence="1">
    <location>
        <begin position="3"/>
        <end position="42"/>
    </location>
</feature>
<reference evidence="2 3" key="1">
    <citation type="submission" date="2018-03" db="EMBL/GenBank/DDBJ databases">
        <title>Brevisbacillus phylogenomics.</title>
        <authorList>
            <person name="Dunlap C."/>
        </authorList>
    </citation>
    <scope>NUCLEOTIDE SEQUENCE [LARGE SCALE GENOMIC DNA]</scope>
    <source>
        <strain evidence="2 3">NRRL B-41110</strain>
    </source>
</reference>
<dbReference type="Proteomes" id="UP000241645">
    <property type="component" value="Unassembled WGS sequence"/>
</dbReference>
<accession>A0ABX5FKX7</accession>
<evidence type="ECO:0000259" key="1">
    <source>
        <dbReference type="Pfam" id="PF13408"/>
    </source>
</evidence>
<evidence type="ECO:0000313" key="3">
    <source>
        <dbReference type="Proteomes" id="UP000241645"/>
    </source>
</evidence>
<sequence length="56" mass="6468">MNYKNDRHSYVCSTYQKNTSIKCSSHIIKHDVLKQVVLDNLKTLFRTPLTCGPLLT</sequence>
<gene>
    <name evidence="2" type="ORF">C7R92_23525</name>
</gene>
<dbReference type="InterPro" id="IPR025827">
    <property type="entry name" value="Zn_ribbon_recom_dom"/>
</dbReference>